<name>A0A811YB51_NYCPR</name>
<feature type="region of interest" description="Disordered" evidence="1">
    <location>
        <begin position="1"/>
        <end position="104"/>
    </location>
</feature>
<gene>
    <name evidence="2" type="ORF">NYPRO_LOCUS6644</name>
</gene>
<keyword evidence="3" id="KW-1185">Reference proteome</keyword>
<dbReference type="Proteomes" id="UP000645828">
    <property type="component" value="Unassembled WGS sequence"/>
</dbReference>
<evidence type="ECO:0000256" key="1">
    <source>
        <dbReference type="SAM" id="MobiDB-lite"/>
    </source>
</evidence>
<feature type="compositionally biased region" description="Pro residues" evidence="1">
    <location>
        <begin position="24"/>
        <end position="76"/>
    </location>
</feature>
<evidence type="ECO:0000313" key="3">
    <source>
        <dbReference type="Proteomes" id="UP000645828"/>
    </source>
</evidence>
<accession>A0A811YB51</accession>
<organism evidence="2 3">
    <name type="scientific">Nyctereutes procyonoides</name>
    <name type="common">Raccoon dog</name>
    <name type="synonym">Canis procyonoides</name>
    <dbReference type="NCBI Taxonomy" id="34880"/>
    <lineage>
        <taxon>Eukaryota</taxon>
        <taxon>Metazoa</taxon>
        <taxon>Chordata</taxon>
        <taxon>Craniata</taxon>
        <taxon>Vertebrata</taxon>
        <taxon>Euteleostomi</taxon>
        <taxon>Mammalia</taxon>
        <taxon>Eutheria</taxon>
        <taxon>Laurasiatheria</taxon>
        <taxon>Carnivora</taxon>
        <taxon>Caniformia</taxon>
        <taxon>Canidae</taxon>
        <taxon>Nyctereutes</taxon>
    </lineage>
</organism>
<feature type="compositionally biased region" description="Basic and acidic residues" evidence="1">
    <location>
        <begin position="93"/>
        <end position="104"/>
    </location>
</feature>
<dbReference type="AlphaFoldDB" id="A0A811YB51"/>
<protein>
    <submittedName>
        <fullName evidence="2">(raccoon dog) hypothetical protein</fullName>
    </submittedName>
</protein>
<evidence type="ECO:0000313" key="2">
    <source>
        <dbReference type="EMBL" id="CAD7673849.1"/>
    </source>
</evidence>
<reference evidence="2" key="1">
    <citation type="submission" date="2020-12" db="EMBL/GenBank/DDBJ databases">
        <authorList>
            <consortium name="Molecular Ecology Group"/>
        </authorList>
    </citation>
    <scope>NUCLEOTIDE SEQUENCE</scope>
    <source>
        <strain evidence="2">TBG_1078</strain>
    </source>
</reference>
<dbReference type="EMBL" id="CAJHUB010000672">
    <property type="protein sequence ID" value="CAD7673849.1"/>
    <property type="molecule type" value="Genomic_DNA"/>
</dbReference>
<proteinExistence type="predicted"/>
<sequence>MAGDCRPGERSAAPLSCTRAQGLPPAPAPGNPPLRAARPPPGALPPAPSPRRPPPRPPPPGAPGHAPATPPAPAPAPRDASGHAPATPRPRPRGPECPKDVTSL</sequence>
<comment type="caution">
    <text evidence="2">The sequence shown here is derived from an EMBL/GenBank/DDBJ whole genome shotgun (WGS) entry which is preliminary data.</text>
</comment>